<dbReference type="PANTHER" id="PTHR30055">
    <property type="entry name" value="HTH-TYPE TRANSCRIPTIONAL REGULATOR RUTR"/>
    <property type="match status" value="1"/>
</dbReference>
<dbReference type="STRING" id="75922.BST47_29585"/>
<keyword evidence="1" id="KW-0678">Repressor</keyword>
<accession>A0A1X0JDA2</accession>
<dbReference type="AlphaFoldDB" id="A0A1X0JDA2"/>
<dbReference type="SUPFAM" id="SSF46689">
    <property type="entry name" value="Homeodomain-like"/>
    <property type="match status" value="1"/>
</dbReference>
<evidence type="ECO:0000256" key="1">
    <source>
        <dbReference type="ARBA" id="ARBA00022491"/>
    </source>
</evidence>
<dbReference type="GO" id="GO:0000976">
    <property type="term" value="F:transcription cis-regulatory region binding"/>
    <property type="evidence" value="ECO:0007669"/>
    <property type="project" value="TreeGrafter"/>
</dbReference>
<dbReference type="Pfam" id="PF13977">
    <property type="entry name" value="TetR_C_6"/>
    <property type="match status" value="1"/>
</dbReference>
<keyword evidence="4" id="KW-0804">Transcription</keyword>
<protein>
    <recommendedName>
        <fullName evidence="6">HTH tetR-type domain-containing protein</fullName>
    </recommendedName>
</protein>
<evidence type="ECO:0000256" key="5">
    <source>
        <dbReference type="PROSITE-ProRule" id="PRU00335"/>
    </source>
</evidence>
<dbReference type="InterPro" id="IPR009057">
    <property type="entry name" value="Homeodomain-like_sf"/>
</dbReference>
<feature type="domain" description="HTH tetR-type" evidence="6">
    <location>
        <begin position="8"/>
        <end position="68"/>
    </location>
</feature>
<dbReference type="PROSITE" id="PS50977">
    <property type="entry name" value="HTH_TETR_2"/>
    <property type="match status" value="1"/>
</dbReference>
<dbReference type="InterPro" id="IPR001647">
    <property type="entry name" value="HTH_TetR"/>
</dbReference>
<dbReference type="EMBL" id="MVIM01000034">
    <property type="protein sequence ID" value="ORB60670.1"/>
    <property type="molecule type" value="Genomic_DNA"/>
</dbReference>
<evidence type="ECO:0000259" key="6">
    <source>
        <dbReference type="PROSITE" id="PS50977"/>
    </source>
</evidence>
<dbReference type="Proteomes" id="UP000192411">
    <property type="component" value="Unassembled WGS sequence"/>
</dbReference>
<name>A0A1X0JDA2_9MYCO</name>
<dbReference type="InterPro" id="IPR039538">
    <property type="entry name" value="BetI_C"/>
</dbReference>
<dbReference type="PANTHER" id="PTHR30055:SF234">
    <property type="entry name" value="HTH-TYPE TRANSCRIPTIONAL REGULATOR BETI"/>
    <property type="match status" value="1"/>
</dbReference>
<dbReference type="SUPFAM" id="SSF48498">
    <property type="entry name" value="Tetracyclin repressor-like, C-terminal domain"/>
    <property type="match status" value="1"/>
</dbReference>
<evidence type="ECO:0000313" key="7">
    <source>
        <dbReference type="EMBL" id="ORB60670.1"/>
    </source>
</evidence>
<proteinExistence type="predicted"/>
<dbReference type="GO" id="GO:0003700">
    <property type="term" value="F:DNA-binding transcription factor activity"/>
    <property type="evidence" value="ECO:0007669"/>
    <property type="project" value="TreeGrafter"/>
</dbReference>
<dbReference type="Gene3D" id="1.10.357.10">
    <property type="entry name" value="Tetracycline Repressor, domain 2"/>
    <property type="match status" value="1"/>
</dbReference>
<gene>
    <name evidence="7" type="ORF">BST47_29585</name>
</gene>
<dbReference type="RefSeq" id="WP_165799870.1">
    <property type="nucleotide sequence ID" value="NZ_MVIM01000034.1"/>
</dbReference>
<feature type="DNA-binding region" description="H-T-H motif" evidence="5">
    <location>
        <begin position="31"/>
        <end position="50"/>
    </location>
</feature>
<keyword evidence="3 5" id="KW-0238">DNA-binding</keyword>
<reference evidence="7 8" key="1">
    <citation type="submission" date="2017-02" db="EMBL/GenBank/DDBJ databases">
        <title>The new phylogeny of genus Mycobacterium.</title>
        <authorList>
            <person name="Tortoli E."/>
            <person name="Trovato A."/>
            <person name="Cirillo D.M."/>
        </authorList>
    </citation>
    <scope>NUCLEOTIDE SEQUENCE [LARGE SCALE GENOMIC DNA]</scope>
    <source>
        <strain evidence="7 8">DSM 44338</strain>
    </source>
</reference>
<evidence type="ECO:0000313" key="8">
    <source>
        <dbReference type="Proteomes" id="UP000192411"/>
    </source>
</evidence>
<dbReference type="InterPro" id="IPR036271">
    <property type="entry name" value="Tet_transcr_reg_TetR-rel_C_sf"/>
</dbReference>
<keyword evidence="8" id="KW-1185">Reference proteome</keyword>
<evidence type="ECO:0000256" key="4">
    <source>
        <dbReference type="ARBA" id="ARBA00023163"/>
    </source>
</evidence>
<comment type="caution">
    <text evidence="7">The sequence shown here is derived from an EMBL/GenBank/DDBJ whole genome shotgun (WGS) entry which is preliminary data.</text>
</comment>
<evidence type="ECO:0000256" key="2">
    <source>
        <dbReference type="ARBA" id="ARBA00023015"/>
    </source>
</evidence>
<dbReference type="Pfam" id="PF00440">
    <property type="entry name" value="TetR_N"/>
    <property type="match status" value="1"/>
</dbReference>
<evidence type="ECO:0000256" key="3">
    <source>
        <dbReference type="ARBA" id="ARBA00023125"/>
    </source>
</evidence>
<sequence>MPKLVDVAERRDEIVSAVLAVLDDRGVDGLTVRGVAQQAGVSAGLLHHYFPGGKTELLHAAVSTAVERGVHRMLAVLDQNSGLEAVRSVALELLPVVPERRLEWSAWVALWGQILTTEQALAEQRERLDNWRSLLATLLEQAVNTGELAAELDTVDTALRLAALLDGLGLHAMIAPDLLTPARLAGHVDAFLDSLRP</sequence>
<dbReference type="InterPro" id="IPR050109">
    <property type="entry name" value="HTH-type_TetR-like_transc_reg"/>
</dbReference>
<keyword evidence="2" id="KW-0805">Transcription regulation</keyword>
<organism evidence="7 8">
    <name type="scientific">Mycolicibacterium tusciae</name>
    <dbReference type="NCBI Taxonomy" id="75922"/>
    <lineage>
        <taxon>Bacteria</taxon>
        <taxon>Bacillati</taxon>
        <taxon>Actinomycetota</taxon>
        <taxon>Actinomycetes</taxon>
        <taxon>Mycobacteriales</taxon>
        <taxon>Mycobacteriaceae</taxon>
        <taxon>Mycolicibacterium</taxon>
    </lineage>
</organism>